<feature type="transmembrane region" description="Helical" evidence="7">
    <location>
        <begin position="33"/>
        <end position="52"/>
    </location>
</feature>
<feature type="compositionally biased region" description="Basic and acidic residues" evidence="6">
    <location>
        <begin position="1"/>
        <end position="10"/>
    </location>
</feature>
<keyword evidence="2" id="KW-0813">Transport</keyword>
<evidence type="ECO:0000256" key="1">
    <source>
        <dbReference type="ARBA" id="ARBA00004141"/>
    </source>
</evidence>
<dbReference type="Gene3D" id="1.20.1740.10">
    <property type="entry name" value="Amino acid/polyamine transporter I"/>
    <property type="match status" value="1"/>
</dbReference>
<evidence type="ECO:0000313" key="8">
    <source>
        <dbReference type="EMBL" id="TKX23575.1"/>
    </source>
</evidence>
<feature type="transmembrane region" description="Helical" evidence="7">
    <location>
        <begin position="160"/>
        <end position="181"/>
    </location>
</feature>
<dbReference type="PANTHER" id="PTHR45649:SF27">
    <property type="entry name" value="CHOLINE TRANSPORTER (EUROFUNG)"/>
    <property type="match status" value="1"/>
</dbReference>
<accession>A0A4U7B1Q5</accession>
<feature type="transmembrane region" description="Helical" evidence="7">
    <location>
        <begin position="187"/>
        <end position="206"/>
    </location>
</feature>
<evidence type="ECO:0000256" key="5">
    <source>
        <dbReference type="ARBA" id="ARBA00023136"/>
    </source>
</evidence>
<feature type="transmembrane region" description="Helical" evidence="7">
    <location>
        <begin position="439"/>
        <end position="464"/>
    </location>
</feature>
<keyword evidence="4 7" id="KW-1133">Transmembrane helix</keyword>
<proteinExistence type="predicted"/>
<evidence type="ECO:0000256" key="6">
    <source>
        <dbReference type="SAM" id="MobiDB-lite"/>
    </source>
</evidence>
<feature type="transmembrane region" description="Helical" evidence="7">
    <location>
        <begin position="374"/>
        <end position="392"/>
    </location>
</feature>
<comment type="subcellular location">
    <subcellularLocation>
        <location evidence="1">Membrane</location>
        <topology evidence="1">Multi-pass membrane protein</topology>
    </subcellularLocation>
</comment>
<evidence type="ECO:0000256" key="2">
    <source>
        <dbReference type="ARBA" id="ARBA00022448"/>
    </source>
</evidence>
<gene>
    <name evidence="8" type="ORF">C1H76_4087</name>
</gene>
<feature type="transmembrane region" description="Helical" evidence="7">
    <location>
        <begin position="64"/>
        <end position="87"/>
    </location>
</feature>
<keyword evidence="3 7" id="KW-0812">Transmembrane</keyword>
<dbReference type="InterPro" id="IPR002293">
    <property type="entry name" value="AA/rel_permease1"/>
</dbReference>
<dbReference type="GO" id="GO:0022857">
    <property type="term" value="F:transmembrane transporter activity"/>
    <property type="evidence" value="ECO:0007669"/>
    <property type="project" value="InterPro"/>
</dbReference>
<name>A0A4U7B1Q5_9PEZI</name>
<feature type="transmembrane region" description="Helical" evidence="7">
    <location>
        <begin position="398"/>
        <end position="418"/>
    </location>
</feature>
<dbReference type="PANTHER" id="PTHR45649">
    <property type="entry name" value="AMINO-ACID PERMEASE BAT1"/>
    <property type="match status" value="1"/>
</dbReference>
<feature type="region of interest" description="Disordered" evidence="6">
    <location>
        <begin position="1"/>
        <end position="21"/>
    </location>
</feature>
<evidence type="ECO:0000256" key="3">
    <source>
        <dbReference type="ARBA" id="ARBA00022692"/>
    </source>
</evidence>
<dbReference type="EMBL" id="PTQR01000053">
    <property type="protein sequence ID" value="TKX23575.1"/>
    <property type="molecule type" value="Genomic_DNA"/>
</dbReference>
<comment type="caution">
    <text evidence="8">The sequence shown here is derived from an EMBL/GenBank/DDBJ whole genome shotgun (WGS) entry which is preliminary data.</text>
</comment>
<dbReference type="Pfam" id="PF13520">
    <property type="entry name" value="AA_permease_2"/>
    <property type="match status" value="1"/>
</dbReference>
<feature type="transmembrane region" description="Helical" evidence="7">
    <location>
        <begin position="470"/>
        <end position="490"/>
    </location>
</feature>
<feature type="transmembrane region" description="Helical" evidence="7">
    <location>
        <begin position="322"/>
        <end position="343"/>
    </location>
</feature>
<evidence type="ECO:0000256" key="4">
    <source>
        <dbReference type="ARBA" id="ARBA00022989"/>
    </source>
</evidence>
<dbReference type="Proteomes" id="UP000308133">
    <property type="component" value="Unassembled WGS sequence"/>
</dbReference>
<evidence type="ECO:0000256" key="7">
    <source>
        <dbReference type="SAM" id="Phobius"/>
    </source>
</evidence>
<keyword evidence="5 7" id="KW-0472">Membrane</keyword>
<protein>
    <submittedName>
        <fullName evidence="8">Amino acid permease-9</fullName>
    </submittedName>
</protein>
<evidence type="ECO:0000313" key="9">
    <source>
        <dbReference type="Proteomes" id="UP000308133"/>
    </source>
</evidence>
<dbReference type="AlphaFoldDB" id="A0A4U7B1Q5"/>
<reference evidence="8 9" key="1">
    <citation type="submission" date="2018-02" db="EMBL/GenBank/DDBJ databases">
        <title>Draft genome sequences of Elsinoe sp., causing black scab on jojoba.</title>
        <authorList>
            <person name="Stodart B."/>
            <person name="Jeffress S."/>
            <person name="Ash G."/>
            <person name="Arun Chinnappa K."/>
        </authorList>
    </citation>
    <scope>NUCLEOTIDE SEQUENCE [LARGE SCALE GENOMIC DNA]</scope>
    <source>
        <strain evidence="8 9">Hillstone_2</strain>
    </source>
</reference>
<sequence length="514" mass="54876">MDVKEMHGETRPTSSDDGIINASGHKQELERNFGLLSIIGLVLTSANTWLAVGGTLTVAIYNGGAVGVITEYITVSLIYFCIAASLAELASAMPSAGGVYHWATITAGKWGRPVGFFAGWLNSLAWIFGLASSLQILGLQITSMYALYHPEYVPERSHVLAVYLICCWMLCAAVIVGNRILPHVETLGGVLCMAGFFVSVLVCAIMPGSTGGGHATATAVWKTWSNGTGWSDGLAFCLGMLNGAYAVGTPDAISKMCEEVPHPSINIPKAMLVQYAVGFVTGITFLIAIFYGITDFDAVIARGLNFPLAAIYEQATGSTAGAVGLIVVAFLPSFIAIIGLYLICSRAFWTLARDNATPFPSTFGRVNSRFKTPANSVILCASICTLLALIYLGNSTAFAALIGSFVILTTISYLLAILPHLLRKRQSVEPGPFFMKGAVGYAVNIVSCLFIVVFDVLFCFPFAVPFDATTMNYASLLAGGLTVLVARFWFWRQKGYDGPKYVPVSADNLDKDAV</sequence>
<dbReference type="GO" id="GO:0016020">
    <property type="term" value="C:membrane"/>
    <property type="evidence" value="ECO:0007669"/>
    <property type="project" value="UniProtKB-SubCell"/>
</dbReference>
<organism evidence="8 9">
    <name type="scientific">Elsinoe australis</name>
    <dbReference type="NCBI Taxonomy" id="40998"/>
    <lineage>
        <taxon>Eukaryota</taxon>
        <taxon>Fungi</taxon>
        <taxon>Dikarya</taxon>
        <taxon>Ascomycota</taxon>
        <taxon>Pezizomycotina</taxon>
        <taxon>Dothideomycetes</taxon>
        <taxon>Dothideomycetidae</taxon>
        <taxon>Myriangiales</taxon>
        <taxon>Elsinoaceae</taxon>
        <taxon>Elsinoe</taxon>
    </lineage>
</organism>
<feature type="transmembrane region" description="Helical" evidence="7">
    <location>
        <begin position="272"/>
        <end position="293"/>
    </location>
</feature>
<dbReference type="PIRSF" id="PIRSF006060">
    <property type="entry name" value="AA_transporter"/>
    <property type="match status" value="1"/>
</dbReference>
<feature type="transmembrane region" description="Helical" evidence="7">
    <location>
        <begin position="124"/>
        <end position="148"/>
    </location>
</feature>